<feature type="transmembrane region" description="Helical" evidence="1">
    <location>
        <begin position="693"/>
        <end position="712"/>
    </location>
</feature>
<gene>
    <name evidence="2" type="ORF">ACFQ0P_01525</name>
</gene>
<dbReference type="Proteomes" id="UP001597055">
    <property type="component" value="Unassembled WGS sequence"/>
</dbReference>
<feature type="transmembrane region" description="Helical" evidence="1">
    <location>
        <begin position="560"/>
        <end position="579"/>
    </location>
</feature>
<dbReference type="SUPFAM" id="SSF53448">
    <property type="entry name" value="Nucleotide-diphospho-sugar transferases"/>
    <property type="match status" value="1"/>
</dbReference>
<feature type="transmembrane region" description="Helical" evidence="1">
    <location>
        <begin position="719"/>
        <end position="738"/>
    </location>
</feature>
<protein>
    <submittedName>
        <fullName evidence="2">Glycosyltransferase</fullName>
        <ecNumber evidence="2">2.4.-.-</ecNumber>
    </submittedName>
</protein>
<feature type="transmembrane region" description="Helical" evidence="1">
    <location>
        <begin position="536"/>
        <end position="553"/>
    </location>
</feature>
<dbReference type="EMBL" id="JBHTII010000001">
    <property type="protein sequence ID" value="MFD0789062.1"/>
    <property type="molecule type" value="Genomic_DNA"/>
</dbReference>
<dbReference type="Gene3D" id="3.90.550.10">
    <property type="entry name" value="Spore Coat Polysaccharide Biosynthesis Protein SpsA, Chain A"/>
    <property type="match status" value="1"/>
</dbReference>
<dbReference type="GO" id="GO:0016757">
    <property type="term" value="F:glycosyltransferase activity"/>
    <property type="evidence" value="ECO:0007669"/>
    <property type="project" value="UniProtKB-KW"/>
</dbReference>
<dbReference type="InterPro" id="IPR029044">
    <property type="entry name" value="Nucleotide-diphossugar_trans"/>
</dbReference>
<feature type="transmembrane region" description="Helical" evidence="1">
    <location>
        <begin position="658"/>
        <end position="681"/>
    </location>
</feature>
<dbReference type="PANTHER" id="PTHR43685">
    <property type="entry name" value="GLYCOSYLTRANSFERASE"/>
    <property type="match status" value="1"/>
</dbReference>
<feature type="transmembrane region" description="Helical" evidence="1">
    <location>
        <begin position="358"/>
        <end position="380"/>
    </location>
</feature>
<feature type="transmembrane region" description="Helical" evidence="1">
    <location>
        <begin position="209"/>
        <end position="230"/>
    </location>
</feature>
<organism evidence="2 3">
    <name type="scientific">Microbacterium insulae</name>
    <dbReference type="NCBI Taxonomy" id="483014"/>
    <lineage>
        <taxon>Bacteria</taxon>
        <taxon>Bacillati</taxon>
        <taxon>Actinomycetota</taxon>
        <taxon>Actinomycetes</taxon>
        <taxon>Micrococcales</taxon>
        <taxon>Microbacteriaceae</taxon>
        <taxon>Microbacterium</taxon>
    </lineage>
</organism>
<feature type="transmembrane region" description="Helical" evidence="1">
    <location>
        <begin position="251"/>
        <end position="272"/>
    </location>
</feature>
<dbReference type="PANTHER" id="PTHR43685:SF3">
    <property type="entry name" value="SLR2126 PROTEIN"/>
    <property type="match status" value="1"/>
</dbReference>
<feature type="transmembrane region" description="Helical" evidence="1">
    <location>
        <begin position="465"/>
        <end position="485"/>
    </location>
</feature>
<dbReference type="InterPro" id="IPR050834">
    <property type="entry name" value="Glycosyltransf_2"/>
</dbReference>
<feature type="transmembrane region" description="Helical" evidence="1">
    <location>
        <begin position="907"/>
        <end position="930"/>
    </location>
</feature>
<feature type="transmembrane region" description="Helical" evidence="1">
    <location>
        <begin position="631"/>
        <end position="651"/>
    </location>
</feature>
<dbReference type="RefSeq" id="WP_204979969.1">
    <property type="nucleotide sequence ID" value="NZ_JBHTII010000001.1"/>
</dbReference>
<dbReference type="EC" id="2.4.-.-" evidence="2"/>
<proteinExistence type="predicted"/>
<keyword evidence="3" id="KW-1185">Reference proteome</keyword>
<reference evidence="3" key="1">
    <citation type="journal article" date="2019" name="Int. J. Syst. Evol. Microbiol.">
        <title>The Global Catalogue of Microorganisms (GCM) 10K type strain sequencing project: providing services to taxonomists for standard genome sequencing and annotation.</title>
        <authorList>
            <consortium name="The Broad Institute Genomics Platform"/>
            <consortium name="The Broad Institute Genome Sequencing Center for Infectious Disease"/>
            <person name="Wu L."/>
            <person name="Ma J."/>
        </authorList>
    </citation>
    <scope>NUCLEOTIDE SEQUENCE [LARGE SCALE GENOMIC DNA]</scope>
    <source>
        <strain evidence="3">CCUG 54523</strain>
    </source>
</reference>
<accession>A0ABW3ADP2</accession>
<comment type="caution">
    <text evidence="2">The sequence shown here is derived from an EMBL/GenBank/DDBJ whole genome shotgun (WGS) entry which is preliminary data.</text>
</comment>
<keyword evidence="1" id="KW-1133">Transmembrane helix</keyword>
<feature type="transmembrane region" description="Helical" evidence="1">
    <location>
        <begin position="438"/>
        <end position="458"/>
    </location>
</feature>
<keyword evidence="1" id="KW-0472">Membrane</keyword>
<dbReference type="Pfam" id="PF13641">
    <property type="entry name" value="Glyco_tranf_2_3"/>
    <property type="match status" value="1"/>
</dbReference>
<name>A0ABW3ADP2_9MICO</name>
<evidence type="ECO:0000313" key="3">
    <source>
        <dbReference type="Proteomes" id="UP001597055"/>
    </source>
</evidence>
<sequence length="950" mass="97473">MPARVHAILVVRPDGRTPAAYHLRRTLAAIDEQTRPVDVLTIVLCGGDTALEELAGSSSAESVVQAPASTGYAAAVALVSPRLDGDAVWLLAQDTAPEREALARLSGVLEVSPSAAFAAPKLVRWDDRSEIVSLGVGMTRFGRSVGLADGELDQGQHDGRTDVLGTDVRGILVRASAWSELGGLDPALHGADEGLDLGVRARLAGARVALAPTAIVATAGDGVAGLPAPLTPHRRRRRAFSSRVAQLHRRLAYAPAAAVVLHWLAILPLAAWRTVADLVRKEPGSILPEWGAAFVALLRPVAVARSRRRLAGAKRTSWAQLAPLRTSGTELREQFGDESGDAFISAPRRSELRFFSGGGAWLVLGALVVSIAAFPALLAWPTLGGGALQPLRTTVSQLWADAAFGQRALGLDTVGPADPFSSVIALIGSLSPWEPSRAIVVLWVLALPLAALGGWFAATRVTERSLLRAMVGVLWALSPALLAALTQGRPSAVIAHLLLPWLFLAGSVAHRSWAGAGAASLLFAATVAAAPSLAPALLVAVVGAIVVAVIVRAGRGVVRLLWVLIPAAVVFAPLVWSAVRRGEVWGLVSDPGVPWAGPQVGADASGRALLAAGIPTPDVAGWTTVLPDGPIWWVPLLAAPVALLALAAPLTQRWAAGIALLVVTGLGLATAFAAVGISVSFEQSLPVTVWPGNGLSLAWLGAIGAAAVALDAGLAPRMTLLRGAAAAVALAAVAVLALPSLTATARGAAGLENGPESTLPAYVAAEGDDDADVGTIVLTPQNSGGVAAQVVWGGSETIGGQTTILSTRAEPDPQAVELSELAADLVTSSAEDVVARLAAHGIAFVLVAPAAEPESDAARTMRLSAVTSLDQRDSLDAVGETTKGALWRVTTDVADRPGVAASVHATAALVFAVQAAVLAAALLLAVPTAASRREARLMPRVVGPHWQEGR</sequence>
<evidence type="ECO:0000313" key="2">
    <source>
        <dbReference type="EMBL" id="MFD0789062.1"/>
    </source>
</evidence>
<evidence type="ECO:0000256" key="1">
    <source>
        <dbReference type="SAM" id="Phobius"/>
    </source>
</evidence>
<keyword evidence="1" id="KW-0812">Transmembrane</keyword>
<feature type="transmembrane region" description="Helical" evidence="1">
    <location>
        <begin position="284"/>
        <end position="304"/>
    </location>
</feature>
<keyword evidence="2" id="KW-0328">Glycosyltransferase</keyword>
<keyword evidence="2" id="KW-0808">Transferase</keyword>